<evidence type="ECO:0000313" key="2">
    <source>
        <dbReference type="Proteomes" id="UP000183410"/>
    </source>
</evidence>
<protein>
    <submittedName>
        <fullName evidence="1">Uncharacterized protein</fullName>
    </submittedName>
</protein>
<evidence type="ECO:0000313" key="1">
    <source>
        <dbReference type="EMBL" id="SFF24672.1"/>
    </source>
</evidence>
<dbReference type="EMBL" id="FONN01000020">
    <property type="protein sequence ID" value="SFF24672.1"/>
    <property type="molecule type" value="Genomic_DNA"/>
</dbReference>
<proteinExistence type="predicted"/>
<reference evidence="2" key="1">
    <citation type="submission" date="2016-10" db="EMBL/GenBank/DDBJ databases">
        <authorList>
            <person name="Varghese N."/>
            <person name="Submissions S."/>
        </authorList>
    </citation>
    <scope>NUCLEOTIDE SEQUENCE [LARGE SCALE GENOMIC DNA]</scope>
    <source>
        <strain evidence="2">CGMCC 1.10223</strain>
    </source>
</reference>
<gene>
    <name evidence="1" type="ORF">SAMN04487969_1209</name>
</gene>
<dbReference type="AlphaFoldDB" id="A0A1I2H4Q3"/>
<accession>A0A1I2H4Q3</accession>
<organism evidence="1 2">
    <name type="scientific">Paenibacillus algorifonticola</name>
    <dbReference type="NCBI Taxonomy" id="684063"/>
    <lineage>
        <taxon>Bacteria</taxon>
        <taxon>Bacillati</taxon>
        <taxon>Bacillota</taxon>
        <taxon>Bacilli</taxon>
        <taxon>Bacillales</taxon>
        <taxon>Paenibacillaceae</taxon>
        <taxon>Paenibacillus</taxon>
    </lineage>
</organism>
<sequence>MEKNAIAISKQSLSLNGTTKTTFIVVNSNDLSTFYEQYTLLMHIPVEYFVYKKVHNHKVIPNVIHHMLTTEYLFAE</sequence>
<name>A0A1I2H4Q3_9BACL</name>
<keyword evidence="2" id="KW-1185">Reference proteome</keyword>
<dbReference type="Proteomes" id="UP000183410">
    <property type="component" value="Unassembled WGS sequence"/>
</dbReference>